<sequence>MRKRLKVTISILLILLSALYSLVLRNEKLQDSYVSLGDNNINLILDSLNYNDMPRNFRKSSNLIHIQNNKILNLSGLDSLNISGSQQFSECNLPLIINSIGTPLPITIIDLRQESHGFINGDPISWSNLKNDDNKGLTNEQVLLDETKKLNSIKLNKPIIFYNHADITTIPAKISNENQLINSEALSYTRIPVLDGKIPRDDMVDYFIELTKSQPENTWIHFHCKEGIGRTTLFMIMYDMIKNSQEVLADDIINRQLLLANFDEDYIKSFCNDERVTFLQNFYKYCKEQGETFNMTWSDWEKSLNAN</sequence>
<accession>A0A2T0BEZ5</accession>
<dbReference type="SUPFAM" id="SSF52799">
    <property type="entry name" value="(Phosphotyrosine protein) phosphatases II"/>
    <property type="match status" value="1"/>
</dbReference>
<feature type="domain" description="Tyrosine specific protein phosphatases" evidence="1">
    <location>
        <begin position="205"/>
        <end position="253"/>
    </location>
</feature>
<dbReference type="InterPro" id="IPR029021">
    <property type="entry name" value="Prot-tyrosine_phosphatase-like"/>
</dbReference>
<evidence type="ECO:0000259" key="1">
    <source>
        <dbReference type="PROSITE" id="PS50056"/>
    </source>
</evidence>
<dbReference type="AlphaFoldDB" id="A0A2T0BEZ5"/>
<dbReference type="GO" id="GO:0004725">
    <property type="term" value="F:protein tyrosine phosphatase activity"/>
    <property type="evidence" value="ECO:0007669"/>
    <property type="project" value="UniProtKB-EC"/>
</dbReference>
<protein>
    <submittedName>
        <fullName evidence="2">Effector protein hopD2</fullName>
        <ecNumber evidence="2">3.1.3.48</ecNumber>
    </submittedName>
</protein>
<dbReference type="Gene3D" id="3.90.190.10">
    <property type="entry name" value="Protein tyrosine phosphatase superfamily"/>
    <property type="match status" value="1"/>
</dbReference>
<dbReference type="Proteomes" id="UP000239471">
    <property type="component" value="Unassembled WGS sequence"/>
</dbReference>
<dbReference type="EMBL" id="PVXQ01000016">
    <property type="protein sequence ID" value="PRR82402.1"/>
    <property type="molecule type" value="Genomic_DNA"/>
</dbReference>
<dbReference type="InterPro" id="IPR000387">
    <property type="entry name" value="Tyr_Pase_dom"/>
</dbReference>
<evidence type="ECO:0000313" key="3">
    <source>
        <dbReference type="Proteomes" id="UP000239471"/>
    </source>
</evidence>
<keyword evidence="2" id="KW-0378">Hydrolase</keyword>
<name>A0A2T0BEZ5_9CLOT</name>
<dbReference type="PROSITE" id="PS50056">
    <property type="entry name" value="TYR_PHOSPHATASE_2"/>
    <property type="match status" value="1"/>
</dbReference>
<dbReference type="Pfam" id="PF14566">
    <property type="entry name" value="PTPlike_phytase"/>
    <property type="match status" value="1"/>
</dbReference>
<comment type="caution">
    <text evidence="2">The sequence shown here is derived from an EMBL/GenBank/DDBJ whole genome shotgun (WGS) entry which is preliminary data.</text>
</comment>
<dbReference type="RefSeq" id="WP_106059721.1">
    <property type="nucleotide sequence ID" value="NZ_PVXQ01000016.1"/>
</dbReference>
<dbReference type="Gene3D" id="3.30.70.1690">
    <property type="match status" value="1"/>
</dbReference>
<organism evidence="2 3">
    <name type="scientific">Clostridium vincentii</name>
    <dbReference type="NCBI Taxonomy" id="52704"/>
    <lineage>
        <taxon>Bacteria</taxon>
        <taxon>Bacillati</taxon>
        <taxon>Bacillota</taxon>
        <taxon>Clostridia</taxon>
        <taxon>Eubacteriales</taxon>
        <taxon>Clostridiaceae</taxon>
        <taxon>Clostridium</taxon>
    </lineage>
</organism>
<dbReference type="SMART" id="SM01301">
    <property type="entry name" value="PTPlike_phytase"/>
    <property type="match status" value="1"/>
</dbReference>
<dbReference type="EC" id="3.1.3.48" evidence="2"/>
<reference evidence="2 3" key="1">
    <citation type="submission" date="2018-03" db="EMBL/GenBank/DDBJ databases">
        <title>Genome sequence of Clostridium vincentii DSM 10228.</title>
        <authorList>
            <person name="Poehlein A."/>
            <person name="Daniel R."/>
        </authorList>
    </citation>
    <scope>NUCLEOTIDE SEQUENCE [LARGE SCALE GENOMIC DNA]</scope>
    <source>
        <strain evidence="2 3">DSM 10228</strain>
    </source>
</reference>
<dbReference type="PROSITE" id="PS00383">
    <property type="entry name" value="TYR_PHOSPHATASE_1"/>
    <property type="match status" value="1"/>
</dbReference>
<keyword evidence="3" id="KW-1185">Reference proteome</keyword>
<gene>
    <name evidence="2" type="primary">hopD2</name>
    <name evidence="2" type="ORF">CLVI_17420</name>
</gene>
<dbReference type="OrthoDB" id="21920at2"/>
<evidence type="ECO:0000313" key="2">
    <source>
        <dbReference type="EMBL" id="PRR82402.1"/>
    </source>
</evidence>
<proteinExistence type="predicted"/>
<dbReference type="InterPro" id="IPR016130">
    <property type="entry name" value="Tyr_Pase_AS"/>
</dbReference>